<dbReference type="InterPro" id="IPR021497">
    <property type="entry name" value="GTA_holin_3TM"/>
</dbReference>
<evidence type="ECO:0000313" key="2">
    <source>
        <dbReference type="EMBL" id="MBC5620373.1"/>
    </source>
</evidence>
<evidence type="ECO:0000313" key="3">
    <source>
        <dbReference type="Proteomes" id="UP000646484"/>
    </source>
</evidence>
<gene>
    <name evidence="2" type="ORF">H8S64_04615</name>
</gene>
<comment type="caution">
    <text evidence="2">The sequence shown here is derived from an EMBL/GenBank/DDBJ whole genome shotgun (WGS) entry which is preliminary data.</text>
</comment>
<proteinExistence type="predicted"/>
<evidence type="ECO:0008006" key="4">
    <source>
        <dbReference type="Google" id="ProtNLM"/>
    </source>
</evidence>
<evidence type="ECO:0000256" key="1">
    <source>
        <dbReference type="SAM" id="Phobius"/>
    </source>
</evidence>
<name>A0ABR7CXH2_9BACT</name>
<keyword evidence="3" id="KW-1185">Reference proteome</keyword>
<protein>
    <recommendedName>
        <fullName evidence="4">Holin</fullName>
    </recommendedName>
</protein>
<keyword evidence="1" id="KW-0472">Membrane</keyword>
<dbReference type="EMBL" id="JACOOH010000002">
    <property type="protein sequence ID" value="MBC5620373.1"/>
    <property type="molecule type" value="Genomic_DNA"/>
</dbReference>
<reference evidence="2 3" key="1">
    <citation type="submission" date="2020-08" db="EMBL/GenBank/DDBJ databases">
        <title>Genome public.</title>
        <authorList>
            <person name="Liu C."/>
            <person name="Sun Q."/>
        </authorList>
    </citation>
    <scope>NUCLEOTIDE SEQUENCE [LARGE SCALE GENOMIC DNA]</scope>
    <source>
        <strain evidence="2 3">NSJ-56</strain>
    </source>
</reference>
<feature type="transmembrane region" description="Helical" evidence="1">
    <location>
        <begin position="67"/>
        <end position="87"/>
    </location>
</feature>
<accession>A0ABR7CXH2</accession>
<dbReference type="RefSeq" id="WP_099292138.1">
    <property type="nucleotide sequence ID" value="NZ_JACOOH010000002.1"/>
</dbReference>
<dbReference type="Proteomes" id="UP000646484">
    <property type="component" value="Unassembled WGS sequence"/>
</dbReference>
<keyword evidence="1" id="KW-1133">Transmembrane helix</keyword>
<sequence length="123" mass="13944">MGVFSNVFQEIGDVINGLSVSAKEKQQIQADIIALLYRHESELTRGRLEVVDREAQGNWLQRSWRPIVMLVFTLVILLGVFNPSPLLSETSRFWDLLEIGLGGYVIGRSGEKITGNLFRRKIK</sequence>
<organism evidence="2 3">
    <name type="scientific">Butyricimonas hominis</name>
    <dbReference type="NCBI Taxonomy" id="2763032"/>
    <lineage>
        <taxon>Bacteria</taxon>
        <taxon>Pseudomonadati</taxon>
        <taxon>Bacteroidota</taxon>
        <taxon>Bacteroidia</taxon>
        <taxon>Bacteroidales</taxon>
        <taxon>Odoribacteraceae</taxon>
        <taxon>Butyricimonas</taxon>
    </lineage>
</organism>
<keyword evidence="1" id="KW-0812">Transmembrane</keyword>
<dbReference type="Pfam" id="PF11351">
    <property type="entry name" value="GTA_holin_3TM"/>
    <property type="match status" value="1"/>
</dbReference>